<dbReference type="AlphaFoldDB" id="A0A9W6Z5K9"/>
<keyword evidence="2" id="KW-1185">Reference proteome</keyword>
<comment type="caution">
    <text evidence="1">The sequence shown here is derived from an EMBL/GenBank/DDBJ whole genome shotgun (WGS) entry which is preliminary data.</text>
</comment>
<dbReference type="EMBL" id="BSXU01006106">
    <property type="protein sequence ID" value="GMG55741.1"/>
    <property type="molecule type" value="Genomic_DNA"/>
</dbReference>
<accession>A0A9W6Z5K9</accession>
<protein>
    <submittedName>
        <fullName evidence="1">Unnamed protein product</fullName>
    </submittedName>
</protein>
<dbReference type="Proteomes" id="UP001165063">
    <property type="component" value="Unassembled WGS sequence"/>
</dbReference>
<reference evidence="1" key="1">
    <citation type="submission" date="2023-04" db="EMBL/GenBank/DDBJ databases">
        <title>Ambrosiozyma monospora NBRC 1965.</title>
        <authorList>
            <person name="Ichikawa N."/>
            <person name="Sato H."/>
            <person name="Tonouchi N."/>
        </authorList>
    </citation>
    <scope>NUCLEOTIDE SEQUENCE</scope>
    <source>
        <strain evidence="1">NBRC 1965</strain>
    </source>
</reference>
<organism evidence="1 2">
    <name type="scientific">Ambrosiozyma monospora</name>
    <name type="common">Yeast</name>
    <name type="synonym">Endomycopsis monosporus</name>
    <dbReference type="NCBI Taxonomy" id="43982"/>
    <lineage>
        <taxon>Eukaryota</taxon>
        <taxon>Fungi</taxon>
        <taxon>Dikarya</taxon>
        <taxon>Ascomycota</taxon>
        <taxon>Saccharomycotina</taxon>
        <taxon>Pichiomycetes</taxon>
        <taxon>Pichiales</taxon>
        <taxon>Pichiaceae</taxon>
        <taxon>Ambrosiozyma</taxon>
    </lineage>
</organism>
<proteinExistence type="predicted"/>
<gene>
    <name evidence="1" type="ORF">Amon01_000781300</name>
</gene>
<name>A0A9W6Z5K9_AMBMO</name>
<evidence type="ECO:0000313" key="2">
    <source>
        <dbReference type="Proteomes" id="UP001165063"/>
    </source>
</evidence>
<sequence>MTDNFEPNDIIELVMQESSEMDINKAIYKLLQLIDGYFCKQLRPKLIAFKKEASEKYEKAKGNSSGLSDYVDFQLELIDKFQESVKESVFESSDKDKGEFEEVFSVIVSPDCCDEEWLNYRF</sequence>
<evidence type="ECO:0000313" key="1">
    <source>
        <dbReference type="EMBL" id="GMG55741.1"/>
    </source>
</evidence>